<comment type="caution">
    <text evidence="1">The sequence shown here is derived from an EMBL/GenBank/DDBJ whole genome shotgun (WGS) entry which is preliminary data.</text>
</comment>
<sequence>MRPHGNIAWRDGRNIVDLLGAVSQMPDVLCLTDKNIDLASVVFSEMWFCGSQRGKEKARSSVKLELFFPGDVRFYTLLEIVFVQRMLTTPLNETERSAEEEKLSSGRKVSSALREELYWAAILPRCRAPIETPAML</sequence>
<organism evidence="1 2">
    <name type="scientific">Pleurodeles waltl</name>
    <name type="common">Iberian ribbed newt</name>
    <dbReference type="NCBI Taxonomy" id="8319"/>
    <lineage>
        <taxon>Eukaryota</taxon>
        <taxon>Metazoa</taxon>
        <taxon>Chordata</taxon>
        <taxon>Craniata</taxon>
        <taxon>Vertebrata</taxon>
        <taxon>Euteleostomi</taxon>
        <taxon>Amphibia</taxon>
        <taxon>Batrachia</taxon>
        <taxon>Caudata</taxon>
        <taxon>Salamandroidea</taxon>
        <taxon>Salamandridae</taxon>
        <taxon>Pleurodelinae</taxon>
        <taxon>Pleurodeles</taxon>
    </lineage>
</organism>
<evidence type="ECO:0000313" key="1">
    <source>
        <dbReference type="EMBL" id="KAJ1085845.1"/>
    </source>
</evidence>
<dbReference type="Proteomes" id="UP001066276">
    <property type="component" value="Chromosome 12"/>
</dbReference>
<gene>
    <name evidence="1" type="ORF">NDU88_005970</name>
</gene>
<protein>
    <submittedName>
        <fullName evidence="1">Uncharacterized protein</fullName>
    </submittedName>
</protein>
<name>A0AAV7L2S8_PLEWA</name>
<proteinExistence type="predicted"/>
<reference evidence="1" key="1">
    <citation type="journal article" date="2022" name="bioRxiv">
        <title>Sequencing and chromosome-scale assembly of the giantPleurodeles waltlgenome.</title>
        <authorList>
            <person name="Brown T."/>
            <person name="Elewa A."/>
            <person name="Iarovenko S."/>
            <person name="Subramanian E."/>
            <person name="Araus A.J."/>
            <person name="Petzold A."/>
            <person name="Susuki M."/>
            <person name="Suzuki K.-i.T."/>
            <person name="Hayashi T."/>
            <person name="Toyoda A."/>
            <person name="Oliveira C."/>
            <person name="Osipova E."/>
            <person name="Leigh N.D."/>
            <person name="Simon A."/>
            <person name="Yun M.H."/>
        </authorList>
    </citation>
    <scope>NUCLEOTIDE SEQUENCE</scope>
    <source>
        <strain evidence="1">20211129_DDA</strain>
        <tissue evidence="1">Liver</tissue>
    </source>
</reference>
<evidence type="ECO:0000313" key="2">
    <source>
        <dbReference type="Proteomes" id="UP001066276"/>
    </source>
</evidence>
<dbReference type="EMBL" id="JANPWB010000016">
    <property type="protein sequence ID" value="KAJ1085845.1"/>
    <property type="molecule type" value="Genomic_DNA"/>
</dbReference>
<dbReference type="AlphaFoldDB" id="A0AAV7L2S8"/>
<accession>A0AAV7L2S8</accession>
<keyword evidence="2" id="KW-1185">Reference proteome</keyword>